<organism evidence="2 3">
    <name type="scientific">Adineta ricciae</name>
    <name type="common">Rotifer</name>
    <dbReference type="NCBI Taxonomy" id="249248"/>
    <lineage>
        <taxon>Eukaryota</taxon>
        <taxon>Metazoa</taxon>
        <taxon>Spiralia</taxon>
        <taxon>Gnathifera</taxon>
        <taxon>Rotifera</taxon>
        <taxon>Eurotatoria</taxon>
        <taxon>Bdelloidea</taxon>
        <taxon>Adinetida</taxon>
        <taxon>Adinetidae</taxon>
        <taxon>Adineta</taxon>
    </lineage>
</organism>
<dbReference type="Pfam" id="PF10269">
    <property type="entry name" value="Tmemb_185A"/>
    <property type="match status" value="1"/>
</dbReference>
<evidence type="ECO:0000313" key="3">
    <source>
        <dbReference type="Proteomes" id="UP000663852"/>
    </source>
</evidence>
<feature type="transmembrane region" description="Helical" evidence="1">
    <location>
        <begin position="168"/>
        <end position="197"/>
    </location>
</feature>
<feature type="transmembrane region" description="Helical" evidence="1">
    <location>
        <begin position="38"/>
        <end position="65"/>
    </location>
</feature>
<feature type="transmembrane region" description="Helical" evidence="1">
    <location>
        <begin position="255"/>
        <end position="273"/>
    </location>
</feature>
<feature type="transmembrane region" description="Helical" evidence="1">
    <location>
        <begin position="12"/>
        <end position="32"/>
    </location>
</feature>
<protein>
    <submittedName>
        <fullName evidence="2">Uncharacterized protein</fullName>
    </submittedName>
</protein>
<proteinExistence type="predicted"/>
<keyword evidence="1" id="KW-1133">Transmembrane helix</keyword>
<dbReference type="OrthoDB" id="72976at2759"/>
<dbReference type="Proteomes" id="UP000663852">
    <property type="component" value="Unassembled WGS sequence"/>
</dbReference>
<dbReference type="PANTHER" id="PTHR13568:SF6">
    <property type="entry name" value="TRANSMEMBRANE PROTEIN 185A"/>
    <property type="match status" value="1"/>
</dbReference>
<sequence>MDTSRYIQSCNPARFVVTFSLLIFSILFALQLDGYIQISYWLVFLPLFIWKMLVVFGACTGIFFWCKHGERHRIIRSPDNDCRALIIYFFLHLLIFIFEILICDKLENRPEIPWTVCFVPLFLCTFLAFISCLWSLKVQRNFLIQAFISANGLFFLFLPLRLDSSITWRYVVVFIPVWISLCIALLFVISKLILAIIHRCSRRLVPNQRESSTITEAIVYAVMFIPISIFAILLVDRLDLGDSEQIGKTSYTVVAIPLWIALIAWSTFSFGATDSNPWWFGLRRDLFEIILGKCPFITLYFNNQFKFGPRPSTTTPMNDIVIDVTTSSVQKNIELVNMNKLFATNNEKTLNNQHHLMSLLEPD</sequence>
<dbReference type="InterPro" id="IPR019396">
    <property type="entry name" value="TM_Fragile-X-F-assoc"/>
</dbReference>
<feature type="transmembrane region" description="Helical" evidence="1">
    <location>
        <begin position="114"/>
        <end position="136"/>
    </location>
</feature>
<feature type="transmembrane region" description="Helical" evidence="1">
    <location>
        <begin position="217"/>
        <end position="235"/>
    </location>
</feature>
<reference evidence="2" key="1">
    <citation type="submission" date="2021-02" db="EMBL/GenBank/DDBJ databases">
        <authorList>
            <person name="Nowell W R."/>
        </authorList>
    </citation>
    <scope>NUCLEOTIDE SEQUENCE</scope>
</reference>
<feature type="transmembrane region" description="Helical" evidence="1">
    <location>
        <begin position="85"/>
        <end position="102"/>
    </location>
</feature>
<gene>
    <name evidence="2" type="ORF">EDS130_LOCUS26467</name>
</gene>
<evidence type="ECO:0000256" key="1">
    <source>
        <dbReference type="SAM" id="Phobius"/>
    </source>
</evidence>
<keyword evidence="1" id="KW-0812">Transmembrane</keyword>
<dbReference type="EMBL" id="CAJNOJ010000161">
    <property type="protein sequence ID" value="CAF1221973.1"/>
    <property type="molecule type" value="Genomic_DNA"/>
</dbReference>
<accession>A0A814XY88</accession>
<name>A0A814XY88_ADIRI</name>
<comment type="caution">
    <text evidence="2">The sequence shown here is derived from an EMBL/GenBank/DDBJ whole genome shotgun (WGS) entry which is preliminary data.</text>
</comment>
<keyword evidence="1" id="KW-0472">Membrane</keyword>
<evidence type="ECO:0000313" key="2">
    <source>
        <dbReference type="EMBL" id="CAF1221973.1"/>
    </source>
</evidence>
<dbReference type="AlphaFoldDB" id="A0A814XY88"/>
<feature type="transmembrane region" description="Helical" evidence="1">
    <location>
        <begin position="143"/>
        <end position="162"/>
    </location>
</feature>
<dbReference type="PANTHER" id="PTHR13568">
    <property type="entry name" value="FAM11A, B PROTEIN"/>
    <property type="match status" value="1"/>
</dbReference>